<dbReference type="Proteomes" id="UP000801492">
    <property type="component" value="Unassembled WGS sequence"/>
</dbReference>
<sequence>MNIRLLLILDLLLFIQDQLNAKDTANKTLRAVTIFPRDYNKGYTPTSSEPPLFSVRGVRRRTLEEKENKTRKVMEKISTTAVVVLRKGKNKKDEYKEEYEEEEREHDDDYVIKLTTMQPNISNGRKYGLEESTALNALSIRMLLNGTADQLRNISREAIIKSLWAIQKIDLPISKKLIIWDILKDNKPVNTLKRSLFEAAGNLLLSIPESDLFNINVSDWQIVDFFGSLPGLSRRQSGVLGFALKKTHGEHIIQNPESINRIKGLICGFSLRDLSSISEMEFTQIGGEVFDNIGACTPLQKKALLQIAMRVTVYGPPQVWNSGHTEKLGLLISAMDKETLPRIKPQAVEGINPGTLRAMDPNQLRRFTKAQVEYMSDLTLTQYRQKMGLPSDNRQADIQSSILVIFIPILYILDYIV</sequence>
<proteinExistence type="predicted"/>
<evidence type="ECO:0000313" key="2">
    <source>
        <dbReference type="EMBL" id="KAF2898126.1"/>
    </source>
</evidence>
<keyword evidence="1" id="KW-0732">Signal</keyword>
<name>A0A8K0GGA4_IGNLU</name>
<dbReference type="OrthoDB" id="6753181at2759"/>
<dbReference type="AlphaFoldDB" id="A0A8K0GGA4"/>
<feature type="chain" id="PRO_5035432093" evidence="1">
    <location>
        <begin position="22"/>
        <end position="417"/>
    </location>
</feature>
<accession>A0A8K0GGA4</accession>
<protein>
    <submittedName>
        <fullName evidence="2">Uncharacterized protein</fullName>
    </submittedName>
</protein>
<dbReference type="EMBL" id="VTPC01003688">
    <property type="protein sequence ID" value="KAF2898126.1"/>
    <property type="molecule type" value="Genomic_DNA"/>
</dbReference>
<evidence type="ECO:0000313" key="3">
    <source>
        <dbReference type="Proteomes" id="UP000801492"/>
    </source>
</evidence>
<evidence type="ECO:0000256" key="1">
    <source>
        <dbReference type="SAM" id="SignalP"/>
    </source>
</evidence>
<feature type="signal peptide" evidence="1">
    <location>
        <begin position="1"/>
        <end position="21"/>
    </location>
</feature>
<organism evidence="2 3">
    <name type="scientific">Ignelater luminosus</name>
    <name type="common">Cucubano</name>
    <name type="synonym">Pyrophorus luminosus</name>
    <dbReference type="NCBI Taxonomy" id="2038154"/>
    <lineage>
        <taxon>Eukaryota</taxon>
        <taxon>Metazoa</taxon>
        <taxon>Ecdysozoa</taxon>
        <taxon>Arthropoda</taxon>
        <taxon>Hexapoda</taxon>
        <taxon>Insecta</taxon>
        <taxon>Pterygota</taxon>
        <taxon>Neoptera</taxon>
        <taxon>Endopterygota</taxon>
        <taxon>Coleoptera</taxon>
        <taxon>Polyphaga</taxon>
        <taxon>Elateriformia</taxon>
        <taxon>Elateroidea</taxon>
        <taxon>Elateridae</taxon>
        <taxon>Agrypninae</taxon>
        <taxon>Pyrophorini</taxon>
        <taxon>Ignelater</taxon>
    </lineage>
</organism>
<keyword evidence="3" id="KW-1185">Reference proteome</keyword>
<comment type="caution">
    <text evidence="2">The sequence shown here is derived from an EMBL/GenBank/DDBJ whole genome shotgun (WGS) entry which is preliminary data.</text>
</comment>
<gene>
    <name evidence="2" type="ORF">ILUMI_08050</name>
</gene>
<reference evidence="2" key="1">
    <citation type="submission" date="2019-08" db="EMBL/GenBank/DDBJ databases">
        <title>The genome of the North American firefly Photinus pyralis.</title>
        <authorList>
            <consortium name="Photinus pyralis genome working group"/>
            <person name="Fallon T.R."/>
            <person name="Sander Lower S.E."/>
            <person name="Weng J.-K."/>
        </authorList>
    </citation>
    <scope>NUCLEOTIDE SEQUENCE</scope>
    <source>
        <strain evidence="2">TRF0915ILg1</strain>
        <tissue evidence="2">Whole body</tissue>
    </source>
</reference>